<organism evidence="1 2">
    <name type="scientific">Caerostris extrusa</name>
    <name type="common">Bark spider</name>
    <name type="synonym">Caerostris bankana</name>
    <dbReference type="NCBI Taxonomy" id="172846"/>
    <lineage>
        <taxon>Eukaryota</taxon>
        <taxon>Metazoa</taxon>
        <taxon>Ecdysozoa</taxon>
        <taxon>Arthropoda</taxon>
        <taxon>Chelicerata</taxon>
        <taxon>Arachnida</taxon>
        <taxon>Araneae</taxon>
        <taxon>Araneomorphae</taxon>
        <taxon>Entelegynae</taxon>
        <taxon>Araneoidea</taxon>
        <taxon>Araneidae</taxon>
        <taxon>Caerostris</taxon>
    </lineage>
</organism>
<reference evidence="1 2" key="1">
    <citation type="submission" date="2021-06" db="EMBL/GenBank/DDBJ databases">
        <title>Caerostris extrusa draft genome.</title>
        <authorList>
            <person name="Kono N."/>
            <person name="Arakawa K."/>
        </authorList>
    </citation>
    <scope>NUCLEOTIDE SEQUENCE [LARGE SCALE GENOMIC DNA]</scope>
</reference>
<dbReference type="EMBL" id="BPLR01001146">
    <property type="protein sequence ID" value="GIZ00321.1"/>
    <property type="molecule type" value="Genomic_DNA"/>
</dbReference>
<gene>
    <name evidence="1" type="ORF">CEXT_595601</name>
</gene>
<dbReference type="Proteomes" id="UP001054945">
    <property type="component" value="Unassembled WGS sequence"/>
</dbReference>
<protein>
    <submittedName>
        <fullName evidence="1">Uncharacterized protein</fullName>
    </submittedName>
</protein>
<sequence>MAAKSTFYFRPFPLEVSVTPFPLPSKKRCPPPLIGTLGMEERKEFSSAGKRFILWDKQKRGGGKKDEKKKKS</sequence>
<accession>A0AAV4Y2U8</accession>
<keyword evidence="2" id="KW-1185">Reference proteome</keyword>
<proteinExistence type="predicted"/>
<name>A0AAV4Y2U8_CAEEX</name>
<evidence type="ECO:0000313" key="1">
    <source>
        <dbReference type="EMBL" id="GIZ00321.1"/>
    </source>
</evidence>
<evidence type="ECO:0000313" key="2">
    <source>
        <dbReference type="Proteomes" id="UP001054945"/>
    </source>
</evidence>
<comment type="caution">
    <text evidence="1">The sequence shown here is derived from an EMBL/GenBank/DDBJ whole genome shotgun (WGS) entry which is preliminary data.</text>
</comment>
<dbReference type="AlphaFoldDB" id="A0AAV4Y2U8"/>